<accession>A0A0B7NKZ2</accession>
<keyword evidence="4 6" id="KW-1133">Transmembrane helix</keyword>
<evidence type="ECO:0000256" key="2">
    <source>
        <dbReference type="ARBA" id="ARBA00022475"/>
    </source>
</evidence>
<keyword evidence="3 6" id="KW-0812">Transmembrane</keyword>
<proteinExistence type="predicted"/>
<dbReference type="InterPro" id="IPR027379">
    <property type="entry name" value="CLS_N"/>
</dbReference>
<comment type="subcellular location">
    <subcellularLocation>
        <location evidence="1">Cell membrane</location>
        <topology evidence="1">Multi-pass membrane protein</topology>
    </subcellularLocation>
</comment>
<dbReference type="GO" id="GO:0005886">
    <property type="term" value="C:plasma membrane"/>
    <property type="evidence" value="ECO:0007669"/>
    <property type="project" value="UniProtKB-SubCell"/>
</dbReference>
<sequence>MASNRAKGVAGQSPIIMGALILMLDMWIIYSAIVSSRSIAFKLGWTITMIMFPFGGLMLYLPISILNSLTAQ</sequence>
<evidence type="ECO:0000256" key="3">
    <source>
        <dbReference type="ARBA" id="ARBA00022692"/>
    </source>
</evidence>
<evidence type="ECO:0000256" key="4">
    <source>
        <dbReference type="ARBA" id="ARBA00022989"/>
    </source>
</evidence>
<dbReference type="AlphaFoldDB" id="A0A0B7NKZ2"/>
<keyword evidence="9" id="KW-1185">Reference proteome</keyword>
<dbReference type="Pfam" id="PF13396">
    <property type="entry name" value="PLDc_N"/>
    <property type="match status" value="1"/>
</dbReference>
<name>A0A0B7NKZ2_9FUNG</name>
<dbReference type="OrthoDB" id="5193244at2759"/>
<evidence type="ECO:0000259" key="7">
    <source>
        <dbReference type="Pfam" id="PF13396"/>
    </source>
</evidence>
<keyword evidence="2" id="KW-1003">Cell membrane</keyword>
<feature type="domain" description="Cardiolipin synthase N-terminal" evidence="7">
    <location>
        <begin position="24"/>
        <end position="61"/>
    </location>
</feature>
<keyword evidence="5 6" id="KW-0472">Membrane</keyword>
<evidence type="ECO:0000256" key="1">
    <source>
        <dbReference type="ARBA" id="ARBA00004651"/>
    </source>
</evidence>
<organism evidence="8 9">
    <name type="scientific">Parasitella parasitica</name>
    <dbReference type="NCBI Taxonomy" id="35722"/>
    <lineage>
        <taxon>Eukaryota</taxon>
        <taxon>Fungi</taxon>
        <taxon>Fungi incertae sedis</taxon>
        <taxon>Mucoromycota</taxon>
        <taxon>Mucoromycotina</taxon>
        <taxon>Mucoromycetes</taxon>
        <taxon>Mucorales</taxon>
        <taxon>Mucorineae</taxon>
        <taxon>Mucoraceae</taxon>
        <taxon>Parasitella</taxon>
    </lineage>
</organism>
<evidence type="ECO:0000256" key="6">
    <source>
        <dbReference type="SAM" id="Phobius"/>
    </source>
</evidence>
<evidence type="ECO:0000313" key="8">
    <source>
        <dbReference type="EMBL" id="CEP15613.1"/>
    </source>
</evidence>
<evidence type="ECO:0000313" key="9">
    <source>
        <dbReference type="Proteomes" id="UP000054107"/>
    </source>
</evidence>
<feature type="transmembrane region" description="Helical" evidence="6">
    <location>
        <begin position="45"/>
        <end position="66"/>
    </location>
</feature>
<dbReference type="EMBL" id="LN732612">
    <property type="protein sequence ID" value="CEP15613.1"/>
    <property type="molecule type" value="Genomic_DNA"/>
</dbReference>
<reference evidence="8 9" key="1">
    <citation type="submission" date="2014-09" db="EMBL/GenBank/DDBJ databases">
        <authorList>
            <person name="Ellenberger Sabrina"/>
        </authorList>
    </citation>
    <scope>NUCLEOTIDE SEQUENCE [LARGE SCALE GENOMIC DNA]</scope>
    <source>
        <strain evidence="8 9">CBS 412.66</strain>
    </source>
</reference>
<protein>
    <recommendedName>
        <fullName evidence="7">Cardiolipin synthase N-terminal domain-containing protein</fullName>
    </recommendedName>
</protein>
<dbReference type="Proteomes" id="UP000054107">
    <property type="component" value="Unassembled WGS sequence"/>
</dbReference>
<feature type="transmembrane region" description="Helical" evidence="6">
    <location>
        <begin position="15"/>
        <end position="33"/>
    </location>
</feature>
<gene>
    <name evidence="8" type="primary">PARPA_09851.1 scaffold 39137</name>
</gene>
<evidence type="ECO:0000256" key="5">
    <source>
        <dbReference type="ARBA" id="ARBA00023136"/>
    </source>
</evidence>